<name>A0AAN4ZVJ3_9BILA</name>
<evidence type="ECO:0000313" key="1">
    <source>
        <dbReference type="EMBL" id="GMR44400.1"/>
    </source>
</evidence>
<dbReference type="EMBL" id="BTRK01000003">
    <property type="protein sequence ID" value="GMR44400.1"/>
    <property type="molecule type" value="Genomic_DNA"/>
</dbReference>
<proteinExistence type="predicted"/>
<evidence type="ECO:0000313" key="2">
    <source>
        <dbReference type="Proteomes" id="UP001328107"/>
    </source>
</evidence>
<dbReference type="AlphaFoldDB" id="A0AAN4ZVJ3"/>
<sequence length="188" mass="21348">AKGSKKDKIADAAQEQKEIDDDEVIILPSEKVNEHGEDPAKKMNELMEENLRRIEDERKKTLFVKGFDRSFDLDQLKKLHPLIIRLFSHRPKCALLVFASEVHANKAYPEISKKLSVGYCGQKMEVQKTLVQFKSDGLPIDPTLLCVRVISKDVTPEELKTIFKTAKSIEIPPTHKRKFGNATSHALV</sequence>
<gene>
    <name evidence="1" type="ORF">PMAYCL1PPCAC_14595</name>
</gene>
<comment type="caution">
    <text evidence="1">The sequence shown here is derived from an EMBL/GenBank/DDBJ whole genome shotgun (WGS) entry which is preliminary data.</text>
</comment>
<feature type="non-terminal residue" evidence="1">
    <location>
        <position position="1"/>
    </location>
</feature>
<dbReference type="Proteomes" id="UP001328107">
    <property type="component" value="Unassembled WGS sequence"/>
</dbReference>
<accession>A0AAN4ZVJ3</accession>
<protein>
    <submittedName>
        <fullName evidence="1">Uncharacterized protein</fullName>
    </submittedName>
</protein>
<organism evidence="1 2">
    <name type="scientific">Pristionchus mayeri</name>
    <dbReference type="NCBI Taxonomy" id="1317129"/>
    <lineage>
        <taxon>Eukaryota</taxon>
        <taxon>Metazoa</taxon>
        <taxon>Ecdysozoa</taxon>
        <taxon>Nematoda</taxon>
        <taxon>Chromadorea</taxon>
        <taxon>Rhabditida</taxon>
        <taxon>Rhabditina</taxon>
        <taxon>Diplogasteromorpha</taxon>
        <taxon>Diplogasteroidea</taxon>
        <taxon>Neodiplogasteridae</taxon>
        <taxon>Pristionchus</taxon>
    </lineage>
</organism>
<keyword evidence="2" id="KW-1185">Reference proteome</keyword>
<reference evidence="2" key="1">
    <citation type="submission" date="2022-10" db="EMBL/GenBank/DDBJ databases">
        <title>Genome assembly of Pristionchus species.</title>
        <authorList>
            <person name="Yoshida K."/>
            <person name="Sommer R.J."/>
        </authorList>
    </citation>
    <scope>NUCLEOTIDE SEQUENCE [LARGE SCALE GENOMIC DNA]</scope>
    <source>
        <strain evidence="2">RS5460</strain>
    </source>
</reference>